<sequence length="196" mass="21378">MHEETSLTVGRVNRVLTERVKPAIHSARMPLEISAHQLPGEPIAPADGLALEYEPFTAGSMWGPAWGTTWFRMRGTVPAEWAGKQVEALVDLGFDVNMTGFQCEALAYLASDSGPVPLKSLNPRNQWLPVDAAPGEAVEFYLEGASNPVLLDYHPFLPTPEGDIQTSSPSRCTGCGTWTWRCSSPTSSSSRSTWRC</sequence>
<organism evidence="2 3">
    <name type="scientific">Microbacterium suwonense</name>
    <dbReference type="NCBI Taxonomy" id="683047"/>
    <lineage>
        <taxon>Bacteria</taxon>
        <taxon>Bacillati</taxon>
        <taxon>Actinomycetota</taxon>
        <taxon>Actinomycetes</taxon>
        <taxon>Micrococcales</taxon>
        <taxon>Microbacteriaceae</taxon>
        <taxon>Microbacterium</taxon>
    </lineage>
</organism>
<protein>
    <recommendedName>
        <fullName evidence="1">Alpha-mannosidase Ams1-like N-terminal domain-containing protein</fullName>
    </recommendedName>
</protein>
<accession>A0ABN6X843</accession>
<dbReference type="EMBL" id="AP027728">
    <property type="protein sequence ID" value="BDZ40233.1"/>
    <property type="molecule type" value="Genomic_DNA"/>
</dbReference>
<name>A0ABN6X843_9MICO</name>
<feature type="domain" description="Alpha-mannosidase Ams1-like N-terminal" evidence="1">
    <location>
        <begin position="30"/>
        <end position="151"/>
    </location>
</feature>
<evidence type="ECO:0000313" key="3">
    <source>
        <dbReference type="Proteomes" id="UP001321543"/>
    </source>
</evidence>
<reference evidence="3" key="1">
    <citation type="journal article" date="2019" name="Int. J. Syst. Evol. Microbiol.">
        <title>The Global Catalogue of Microorganisms (GCM) 10K type strain sequencing project: providing services to taxonomists for standard genome sequencing and annotation.</title>
        <authorList>
            <consortium name="The Broad Institute Genomics Platform"/>
            <consortium name="The Broad Institute Genome Sequencing Center for Infectious Disease"/>
            <person name="Wu L."/>
            <person name="Ma J."/>
        </authorList>
    </citation>
    <scope>NUCLEOTIDE SEQUENCE [LARGE SCALE GENOMIC DNA]</scope>
    <source>
        <strain evidence="3">NBRC 106310</strain>
    </source>
</reference>
<keyword evidence="3" id="KW-1185">Reference proteome</keyword>
<dbReference type="Pfam" id="PF22907">
    <property type="entry name" value="Ams1-like_1st"/>
    <property type="match status" value="1"/>
</dbReference>
<evidence type="ECO:0000313" key="2">
    <source>
        <dbReference type="EMBL" id="BDZ40233.1"/>
    </source>
</evidence>
<dbReference type="Proteomes" id="UP001321543">
    <property type="component" value="Chromosome"/>
</dbReference>
<evidence type="ECO:0000259" key="1">
    <source>
        <dbReference type="Pfam" id="PF22907"/>
    </source>
</evidence>
<dbReference type="InterPro" id="IPR054723">
    <property type="entry name" value="Ams1-like_N"/>
</dbReference>
<gene>
    <name evidence="2" type="ORF">GCM10025863_28470</name>
</gene>
<proteinExistence type="predicted"/>